<feature type="transmembrane region" description="Helical" evidence="8">
    <location>
        <begin position="105"/>
        <end position="124"/>
    </location>
</feature>
<feature type="transmembrane region" description="Helical" evidence="8">
    <location>
        <begin position="68"/>
        <end position="93"/>
    </location>
</feature>
<evidence type="ECO:0000313" key="10">
    <source>
        <dbReference type="EMBL" id="QBM89416.1"/>
    </source>
</evidence>
<dbReference type="Pfam" id="PF07690">
    <property type="entry name" value="MFS_1"/>
    <property type="match status" value="1"/>
</dbReference>
<organism evidence="10 11">
    <name type="scientific">Metschnikowia aff. pulcherrima</name>
    <dbReference type="NCBI Taxonomy" id="2163413"/>
    <lineage>
        <taxon>Eukaryota</taxon>
        <taxon>Fungi</taxon>
        <taxon>Dikarya</taxon>
        <taxon>Ascomycota</taxon>
        <taxon>Saccharomycotina</taxon>
        <taxon>Pichiomycetes</taxon>
        <taxon>Metschnikowiaceae</taxon>
        <taxon>Metschnikowia</taxon>
    </lineage>
</organism>
<dbReference type="SUPFAM" id="SSF103473">
    <property type="entry name" value="MFS general substrate transporter"/>
    <property type="match status" value="1"/>
</dbReference>
<evidence type="ECO:0000256" key="7">
    <source>
        <dbReference type="SAM" id="MobiDB-lite"/>
    </source>
</evidence>
<keyword evidence="11" id="KW-1185">Reference proteome</keyword>
<keyword evidence="6 8" id="KW-0472">Membrane</keyword>
<keyword evidence="5 8" id="KW-1133">Transmembrane helix</keyword>
<protein>
    <submittedName>
        <fullName evidence="10">Major Facilitator Superfamily protein</fullName>
    </submittedName>
</protein>
<feature type="transmembrane region" description="Helical" evidence="8">
    <location>
        <begin position="136"/>
        <end position="155"/>
    </location>
</feature>
<feature type="transmembrane region" description="Helical" evidence="8">
    <location>
        <begin position="334"/>
        <end position="359"/>
    </location>
</feature>
<feature type="transmembrane region" description="Helical" evidence="8">
    <location>
        <begin position="427"/>
        <end position="450"/>
    </location>
</feature>
<accession>A0A4P6XSQ4</accession>
<feature type="transmembrane region" description="Helical" evidence="8">
    <location>
        <begin position="542"/>
        <end position="559"/>
    </location>
</feature>
<evidence type="ECO:0000256" key="8">
    <source>
        <dbReference type="SAM" id="Phobius"/>
    </source>
</evidence>
<dbReference type="Gene3D" id="1.20.1250.20">
    <property type="entry name" value="MFS general substrate transporter like domains"/>
    <property type="match status" value="1"/>
</dbReference>
<feature type="transmembrane region" description="Helical" evidence="8">
    <location>
        <begin position="194"/>
        <end position="219"/>
    </location>
</feature>
<feature type="region of interest" description="Disordered" evidence="7">
    <location>
        <begin position="1"/>
        <end position="24"/>
    </location>
</feature>
<evidence type="ECO:0000256" key="3">
    <source>
        <dbReference type="ARBA" id="ARBA00022448"/>
    </source>
</evidence>
<evidence type="ECO:0000256" key="2">
    <source>
        <dbReference type="ARBA" id="ARBA00008335"/>
    </source>
</evidence>
<keyword evidence="4 8" id="KW-0812">Transmembrane</keyword>
<keyword evidence="3" id="KW-0813">Transport</keyword>
<reference evidence="11" key="1">
    <citation type="submission" date="2019-03" db="EMBL/GenBank/DDBJ databases">
        <title>Snf2 controls pulcherriminic acid biosynthesis and connects pigmentation and antifungal activity of the yeast Metschnikowia pulcherrima.</title>
        <authorList>
            <person name="Gore-Lloyd D."/>
            <person name="Sumann I."/>
            <person name="Brachmann A.O."/>
            <person name="Schneeberger K."/>
            <person name="Ortiz-Merino R.A."/>
            <person name="Moreno-Beltran M."/>
            <person name="Schlaefli M."/>
            <person name="Kirner P."/>
            <person name="Santos Kron A."/>
            <person name="Wolfe K.H."/>
            <person name="Piel J."/>
            <person name="Ahrens C.H."/>
            <person name="Henk D."/>
            <person name="Freimoser F.M."/>
        </authorList>
    </citation>
    <scope>NUCLEOTIDE SEQUENCE [LARGE SCALE GENOMIC DNA]</scope>
    <source>
        <strain evidence="11">APC 1.2</strain>
    </source>
</reference>
<feature type="transmembrane region" description="Helical" evidence="8">
    <location>
        <begin position="401"/>
        <end position="421"/>
    </location>
</feature>
<feature type="transmembrane region" description="Helical" evidence="8">
    <location>
        <begin position="371"/>
        <end position="394"/>
    </location>
</feature>
<evidence type="ECO:0000313" key="11">
    <source>
        <dbReference type="Proteomes" id="UP000292447"/>
    </source>
</evidence>
<evidence type="ECO:0000256" key="4">
    <source>
        <dbReference type="ARBA" id="ARBA00022692"/>
    </source>
</evidence>
<dbReference type="EMBL" id="CP034459">
    <property type="protein sequence ID" value="QBM89416.1"/>
    <property type="molecule type" value="Genomic_DNA"/>
</dbReference>
<feature type="transmembrane region" description="Helical" evidence="8">
    <location>
        <begin position="471"/>
        <end position="490"/>
    </location>
</feature>
<dbReference type="InterPro" id="IPR011701">
    <property type="entry name" value="MFS"/>
</dbReference>
<dbReference type="Gene3D" id="1.20.1720.10">
    <property type="entry name" value="Multidrug resistance protein D"/>
    <property type="match status" value="1"/>
</dbReference>
<gene>
    <name evidence="10" type="primary">MPUL0D04880</name>
    <name evidence="10" type="ORF">METSCH_D04880</name>
</gene>
<comment type="similarity">
    <text evidence="2">Belongs to the major facilitator superfamily.</text>
</comment>
<dbReference type="PANTHER" id="PTHR23501:SF78">
    <property type="entry name" value="MAJOR FACILITATOR SUPERFAMILY (MFS) PROFILE DOMAIN-CONTAINING PROTEIN-RELATED"/>
    <property type="match status" value="1"/>
</dbReference>
<dbReference type="PROSITE" id="PS50850">
    <property type="entry name" value="MFS"/>
    <property type="match status" value="1"/>
</dbReference>
<name>A0A4P6XSQ4_9ASCO</name>
<evidence type="ECO:0000259" key="9">
    <source>
        <dbReference type="PROSITE" id="PS50850"/>
    </source>
</evidence>
<dbReference type="AlphaFoldDB" id="A0A4P6XSQ4"/>
<evidence type="ECO:0000256" key="5">
    <source>
        <dbReference type="ARBA" id="ARBA00022989"/>
    </source>
</evidence>
<evidence type="ECO:0000256" key="6">
    <source>
        <dbReference type="ARBA" id="ARBA00023136"/>
    </source>
</evidence>
<feature type="transmembrane region" description="Helical" evidence="8">
    <location>
        <begin position="161"/>
        <end position="182"/>
    </location>
</feature>
<dbReference type="PANTHER" id="PTHR23501">
    <property type="entry name" value="MAJOR FACILITATOR SUPERFAMILY"/>
    <property type="match status" value="1"/>
</dbReference>
<dbReference type="GO" id="GO:0046943">
    <property type="term" value="F:carboxylic acid transmembrane transporter activity"/>
    <property type="evidence" value="ECO:0007669"/>
    <property type="project" value="UniProtKB-ARBA"/>
</dbReference>
<feature type="transmembrane region" description="Helical" evidence="8">
    <location>
        <begin position="225"/>
        <end position="244"/>
    </location>
</feature>
<proteinExistence type="inferred from homology"/>
<comment type="subcellular location">
    <subcellularLocation>
        <location evidence="1">Endomembrane system</location>
        <topology evidence="1">Multi-pass membrane protein</topology>
    </subcellularLocation>
</comment>
<feature type="transmembrane region" description="Helical" evidence="8">
    <location>
        <begin position="290"/>
        <end position="314"/>
    </location>
</feature>
<evidence type="ECO:0000256" key="1">
    <source>
        <dbReference type="ARBA" id="ARBA00004127"/>
    </source>
</evidence>
<feature type="domain" description="Major facilitator superfamily (MFS) profile" evidence="9">
    <location>
        <begin position="71"/>
        <end position="565"/>
    </location>
</feature>
<dbReference type="InterPro" id="IPR036259">
    <property type="entry name" value="MFS_trans_sf"/>
</dbReference>
<dbReference type="GO" id="GO:0012505">
    <property type="term" value="C:endomembrane system"/>
    <property type="evidence" value="ECO:0007669"/>
    <property type="project" value="UniProtKB-SubCell"/>
</dbReference>
<dbReference type="InterPro" id="IPR020846">
    <property type="entry name" value="MFS_dom"/>
</dbReference>
<sequence>MSFPEKSVNIAKIEPAQKPSGKRDQIYQETSLYDLSDANSLAGQSEPPKHLEDKLGNAHVNLLPTKKLIVCLLGTSLSLFAAFCDQTSVTVALTYIAKDLNAQNTINWAGTASLLANTVCQVLFGRFADIFGRKEVLLSCLVLLLFSSLLCGFAATGPQFYALRALAGIGSGGVSSLSMVIMSDVVTLKQRGKFQGILGLSVGIGNAVGPIIMASFAAHKTWRDFYRMMPPIIAVVIVLVHFSVSSKKKSLDNVLSTRAKLKKIDYIGIFFAAAALILLLIPISGGGSTYAWNSTLVIAMFIAGGVCFGIFLLVEWKIPELPMIPLSIFKNFTLSTILLLTFFFGMAYFSFLFAVPYYFQLVRGHLIMRLAIFTLPLVLMQASMSALAGSIITFTGRYLPVTIVGYSFWLTGHGMTLAWGVNTSDGFIIGTMLVLGTGVGFIFQPTMVAAQANSRKAQRAVVISARNVIRSFGGALGTAIASLIVTNSLLKDINKQAKLTNLPALYLEYMKANIYSHPDVSVLTPEQLAVVRHMYSGALRNYFYLTVPLLGMCLIFAFFTKDNGLQCLDEPRAEKRNDIEFGRFFKRSNN</sequence>
<feature type="transmembrane region" description="Helical" evidence="8">
    <location>
        <begin position="264"/>
        <end position="284"/>
    </location>
</feature>
<dbReference type="GO" id="GO:0005886">
    <property type="term" value="C:plasma membrane"/>
    <property type="evidence" value="ECO:0007669"/>
    <property type="project" value="TreeGrafter"/>
</dbReference>
<dbReference type="Proteomes" id="UP000292447">
    <property type="component" value="Chromosome IV"/>
</dbReference>
<dbReference type="FunFam" id="1.20.1720.10:FF:000013">
    <property type="entry name" value="Related to multidrug resistance proteins"/>
    <property type="match status" value="1"/>
</dbReference>
<dbReference type="STRING" id="2163413.A0A4P6XSQ4"/>